<comment type="caution">
    <text evidence="12">The sequence shown here is derived from an EMBL/GenBank/DDBJ whole genome shotgun (WGS) entry which is preliminary data.</text>
</comment>
<evidence type="ECO:0000313" key="13">
    <source>
        <dbReference type="Proteomes" id="UP000824890"/>
    </source>
</evidence>
<comment type="subcellular location">
    <subcellularLocation>
        <location evidence="1">Membrane</location>
        <topology evidence="1">Multi-pass membrane protein</topology>
    </subcellularLocation>
</comment>
<evidence type="ECO:0000259" key="11">
    <source>
        <dbReference type="Pfam" id="PF23452"/>
    </source>
</evidence>
<comment type="catalytic activity">
    <reaction evidence="8">
        <text>ADP(in) + ATP(out) = ADP(out) + ATP(in)</text>
        <dbReference type="Rhea" id="RHEA:34999"/>
        <dbReference type="ChEBI" id="CHEBI:30616"/>
        <dbReference type="ChEBI" id="CHEBI:456216"/>
    </reaction>
    <physiologicalReaction direction="left-to-right" evidence="8">
        <dbReference type="Rhea" id="RHEA:35000"/>
    </physiologicalReaction>
</comment>
<evidence type="ECO:0000256" key="7">
    <source>
        <dbReference type="ARBA" id="ARBA00023136"/>
    </source>
</evidence>
<dbReference type="Proteomes" id="UP000824890">
    <property type="component" value="Unassembled WGS sequence"/>
</dbReference>
<reference evidence="12 13" key="1">
    <citation type="submission" date="2021-05" db="EMBL/GenBank/DDBJ databases">
        <title>Genome Assembly of Synthetic Allotetraploid Brassica napus Reveals Homoeologous Exchanges between Subgenomes.</title>
        <authorList>
            <person name="Davis J.T."/>
        </authorList>
    </citation>
    <scope>NUCLEOTIDE SEQUENCE [LARGE SCALE GENOMIC DNA]</scope>
    <source>
        <strain evidence="13">cv. Da-Ae</strain>
        <tissue evidence="12">Seedling</tissue>
    </source>
</reference>
<keyword evidence="7 9" id="KW-0472">Membrane</keyword>
<feature type="domain" description="Hydroxyproline O-arabinosyltransferase-like" evidence="11">
    <location>
        <begin position="401"/>
        <end position="695"/>
    </location>
</feature>
<evidence type="ECO:0000256" key="2">
    <source>
        <dbReference type="ARBA" id="ARBA00006375"/>
    </source>
</evidence>
<dbReference type="Pfam" id="PF00153">
    <property type="entry name" value="Mito_carr"/>
    <property type="match status" value="3"/>
</dbReference>
<evidence type="ECO:0000256" key="4">
    <source>
        <dbReference type="ARBA" id="ARBA00022692"/>
    </source>
</evidence>
<accession>A0ABQ8ATD0</accession>
<dbReference type="PRINTS" id="PR00927">
    <property type="entry name" value="ADPTRNSLCASE"/>
</dbReference>
<evidence type="ECO:0000256" key="10">
    <source>
        <dbReference type="SAM" id="Phobius"/>
    </source>
</evidence>
<evidence type="ECO:0000256" key="1">
    <source>
        <dbReference type="ARBA" id="ARBA00004141"/>
    </source>
</evidence>
<dbReference type="SUPFAM" id="SSF103506">
    <property type="entry name" value="Mitochondrial carrier"/>
    <property type="match status" value="1"/>
</dbReference>
<evidence type="ECO:0000256" key="8">
    <source>
        <dbReference type="ARBA" id="ARBA00024143"/>
    </source>
</evidence>
<keyword evidence="13" id="KW-1185">Reference proteome</keyword>
<keyword evidence="5" id="KW-0677">Repeat</keyword>
<feature type="repeat" description="Solcar" evidence="9">
    <location>
        <begin position="185"/>
        <end position="277"/>
    </location>
</feature>
<dbReference type="PROSITE" id="PS50920">
    <property type="entry name" value="SOLCAR"/>
    <property type="match status" value="3"/>
</dbReference>
<dbReference type="Gene3D" id="1.50.40.10">
    <property type="entry name" value="Mitochondrial carrier domain"/>
    <property type="match status" value="1"/>
</dbReference>
<dbReference type="InterPro" id="IPR056508">
    <property type="entry name" value="HPAT-like"/>
</dbReference>
<gene>
    <name evidence="12" type="ORF">HID58_045354</name>
</gene>
<dbReference type="EMBL" id="JAGKQM010000012">
    <property type="protein sequence ID" value="KAH0895786.1"/>
    <property type="molecule type" value="Genomic_DNA"/>
</dbReference>
<evidence type="ECO:0000256" key="3">
    <source>
        <dbReference type="ARBA" id="ARBA00022448"/>
    </source>
</evidence>
<evidence type="ECO:0000256" key="9">
    <source>
        <dbReference type="PROSITE-ProRule" id="PRU00282"/>
    </source>
</evidence>
<dbReference type="InterPro" id="IPR023395">
    <property type="entry name" value="MCP_dom_sf"/>
</dbReference>
<evidence type="ECO:0000256" key="6">
    <source>
        <dbReference type="ARBA" id="ARBA00022989"/>
    </source>
</evidence>
<evidence type="ECO:0000256" key="5">
    <source>
        <dbReference type="ARBA" id="ARBA00022737"/>
    </source>
</evidence>
<organism evidence="12 13">
    <name type="scientific">Brassica napus</name>
    <name type="common">Rape</name>
    <dbReference type="NCBI Taxonomy" id="3708"/>
    <lineage>
        <taxon>Eukaryota</taxon>
        <taxon>Viridiplantae</taxon>
        <taxon>Streptophyta</taxon>
        <taxon>Embryophyta</taxon>
        <taxon>Tracheophyta</taxon>
        <taxon>Spermatophyta</taxon>
        <taxon>Magnoliopsida</taxon>
        <taxon>eudicotyledons</taxon>
        <taxon>Gunneridae</taxon>
        <taxon>Pentapetalae</taxon>
        <taxon>rosids</taxon>
        <taxon>malvids</taxon>
        <taxon>Brassicales</taxon>
        <taxon>Brassicaceae</taxon>
        <taxon>Brassiceae</taxon>
        <taxon>Brassica</taxon>
    </lineage>
</organism>
<sequence length="697" mass="77409">MVEQTQQQPSILQKASSGQLMRSGVSQDIHGYASGFQRRATYGNYSNAAFQYPLAASSRIVATTTTSPVFVQAPSEKGFSSFAIDFLMGGVSAAVSKTAAAPIERVKLLIQNQDEMLKAGRLSEPYKGIGDCFGRTIKDEGFGSLWRGNTANVIRYFPTQALNFAFKDYFKRLFNFKKDRDGYWKWFAGNLGSGGAAGASSLLFVYSLDYARTRLANDSKAAKKGGERQFNGLVDVYKKTLKSDGIAGLYRGFNISCVGIIVYRGLYFGLYDSLKPLLPADLQDSFFASFALGWLITNGAGLASYPIDTVRRRMMMTSGEAVKYKSSMDAFQQILKKEGPKSLFKGAGANILRAIAGAGVLSGYDKLQLLLLGKKYGSGSDASPLLDPLPHREAKTSSPPFHVAVTATDSRYNKWQCRIMYYWYKQKKALPRSDMGGFTRILHSGNPDNLMGEIPTFVVDPLSPGLDQGYVVLNRPWAFVQWLERATIKEDYVLMAEPDHIFVNPLPNLAAGGSPAVFPFFYITPQKFENIVRKYYPVEMGPVTNIDPIGSSPVIISKESLEKIAPTWMNVSLTMKHDPDTDKAFGWSVLIRYGYAIASALHGVRHMLRRDLMVQPPWDLSTKAMFIIHYTYACDYNMKGELTYGKTGEWRFDKRLHLRGPPPRNISMPPPGVPESVVTLVKMLNEATSNIPNWDTL</sequence>
<dbReference type="PANTHER" id="PTHR45635">
    <property type="entry name" value="ADP,ATP CARRIER PROTEIN 1-RELATED-RELATED"/>
    <property type="match status" value="1"/>
</dbReference>
<dbReference type="Pfam" id="PF23452">
    <property type="entry name" value="HPAT"/>
    <property type="match status" value="1"/>
</dbReference>
<dbReference type="InterPro" id="IPR002113">
    <property type="entry name" value="ADT_euk_type"/>
</dbReference>
<dbReference type="PANTHER" id="PTHR45635:SF41">
    <property type="entry name" value="ADP,ATP CARRIER PROTEIN 1, MITOCHONDRIAL"/>
    <property type="match status" value="1"/>
</dbReference>
<feature type="transmembrane region" description="Helical" evidence="10">
    <location>
        <begin position="248"/>
        <end position="266"/>
    </location>
</feature>
<keyword evidence="6 10" id="KW-1133">Transmembrane helix</keyword>
<name>A0ABQ8ATD0_BRANA</name>
<proteinExistence type="inferred from homology"/>
<dbReference type="InterPro" id="IPR002067">
    <property type="entry name" value="MCP"/>
</dbReference>
<dbReference type="InterPro" id="IPR018108">
    <property type="entry name" value="MCP_transmembrane"/>
</dbReference>
<feature type="repeat" description="Solcar" evidence="9">
    <location>
        <begin position="80"/>
        <end position="173"/>
    </location>
</feature>
<evidence type="ECO:0000313" key="12">
    <source>
        <dbReference type="EMBL" id="KAH0895786.1"/>
    </source>
</evidence>
<keyword evidence="3" id="KW-0813">Transport</keyword>
<protein>
    <recommendedName>
        <fullName evidence="11">Hydroxyproline O-arabinosyltransferase-like domain-containing protein</fullName>
    </recommendedName>
</protein>
<feature type="transmembrane region" description="Helical" evidence="10">
    <location>
        <begin position="286"/>
        <end position="307"/>
    </location>
</feature>
<comment type="similarity">
    <text evidence="2">Belongs to the mitochondrial carrier (TC 2.A.29) family.</text>
</comment>
<dbReference type="PRINTS" id="PR00926">
    <property type="entry name" value="MITOCARRIER"/>
</dbReference>
<feature type="repeat" description="Solcar" evidence="9">
    <location>
        <begin position="284"/>
        <end position="370"/>
    </location>
</feature>
<keyword evidence="4 9" id="KW-0812">Transmembrane</keyword>